<evidence type="ECO:0000313" key="2">
    <source>
        <dbReference type="Proteomes" id="UP001317259"/>
    </source>
</evidence>
<dbReference type="Proteomes" id="UP001317259">
    <property type="component" value="Unassembled WGS sequence"/>
</dbReference>
<evidence type="ECO:0000313" key="1">
    <source>
        <dbReference type="EMBL" id="MCK2221655.1"/>
    </source>
</evidence>
<evidence type="ECO:0008006" key="3">
    <source>
        <dbReference type="Google" id="ProtNLM"/>
    </source>
</evidence>
<comment type="caution">
    <text evidence="1">The sequence shown here is derived from an EMBL/GenBank/DDBJ whole genome shotgun (WGS) entry which is preliminary data.</text>
</comment>
<dbReference type="EMBL" id="JAKRKC020000003">
    <property type="protein sequence ID" value="MCK2221655.1"/>
    <property type="molecule type" value="Genomic_DNA"/>
</dbReference>
<gene>
    <name evidence="1" type="ORF">MF672_048805</name>
</gene>
<protein>
    <recommendedName>
        <fullName evidence="3">Glycosyltransferase family 2 protein</fullName>
    </recommendedName>
</protein>
<organism evidence="1 2">
    <name type="scientific">Actinomadura luzonensis</name>
    <dbReference type="NCBI Taxonomy" id="2805427"/>
    <lineage>
        <taxon>Bacteria</taxon>
        <taxon>Bacillati</taxon>
        <taxon>Actinomycetota</taxon>
        <taxon>Actinomycetes</taxon>
        <taxon>Streptosporangiales</taxon>
        <taxon>Thermomonosporaceae</taxon>
        <taxon>Actinomadura</taxon>
    </lineage>
</organism>
<accession>A0ABT0GBR4</accession>
<dbReference type="RefSeq" id="WP_242373174.1">
    <property type="nucleotide sequence ID" value="NZ_JAKRKC020000003.1"/>
</dbReference>
<reference evidence="1 2" key="1">
    <citation type="submission" date="2022-04" db="EMBL/GenBank/DDBJ databases">
        <title>Genome draft of Actinomadura sp. ATCC 31491.</title>
        <authorList>
            <person name="Shi X."/>
            <person name="Du Y."/>
        </authorList>
    </citation>
    <scope>NUCLEOTIDE SEQUENCE [LARGE SCALE GENOMIC DNA]</scope>
    <source>
        <strain evidence="1 2">ATCC 31491</strain>
    </source>
</reference>
<sequence length="381" mass="42929">MRPDLATPAQHHHGSHRHLAVGLEPAVPGRVDALVVPTVRHPRWLAHAGALAGALGCPVVTLHSGRWSVLPTAGTVMPAGTRYLAIEIGDVEHLNLPRFETTRLLEGTLFQRRTDLAPKRNLGLLLARLMGWRRIMFLDDDIEVTRPEEIRRAASLLDLFDAVGMRIGGFPDNSVVCHAHREAGGRQDTFVGGGALAVETRRDPSFFPNIYNEDWFYLLDDKALRRPALAGEVRQRPYNPYDRPSRARDQELGDVLAEGIYWLLDEDRPKDWQAAADADHWREFLGKRRAFIEDVLARVRGGALKPGADRRAMEESLKGALGRLLRIEPEFCVAYVKAWAKDRDTWRRHLAGARKGLHDPRQAVRWLTRSGAKSLEYSCRL</sequence>
<name>A0ABT0GBR4_9ACTN</name>
<proteinExistence type="predicted"/>
<keyword evidence="2" id="KW-1185">Reference proteome</keyword>